<reference evidence="2" key="1">
    <citation type="journal article" date="2020" name="Nature">
        <title>Giant virus diversity and host interactions through global metagenomics.</title>
        <authorList>
            <person name="Schulz F."/>
            <person name="Roux S."/>
            <person name="Paez-Espino D."/>
            <person name="Jungbluth S."/>
            <person name="Walsh D.A."/>
            <person name="Denef V.J."/>
            <person name="McMahon K.D."/>
            <person name="Konstantinidis K.T."/>
            <person name="Eloe-Fadrosh E.A."/>
            <person name="Kyrpides N.C."/>
            <person name="Woyke T."/>
        </authorList>
    </citation>
    <scope>NUCLEOTIDE SEQUENCE</scope>
    <source>
        <strain evidence="2">GVMAG-S-1101164-105</strain>
    </source>
</reference>
<feature type="compositionally biased region" description="Low complexity" evidence="1">
    <location>
        <begin position="21"/>
        <end position="39"/>
    </location>
</feature>
<feature type="region of interest" description="Disordered" evidence="1">
    <location>
        <begin position="1"/>
        <end position="154"/>
    </location>
</feature>
<feature type="compositionally biased region" description="Polar residues" evidence="1">
    <location>
        <begin position="1"/>
        <end position="16"/>
    </location>
</feature>
<feature type="compositionally biased region" description="Polar residues" evidence="1">
    <location>
        <begin position="70"/>
        <end position="91"/>
    </location>
</feature>
<feature type="compositionally biased region" description="Pro residues" evidence="1">
    <location>
        <begin position="96"/>
        <end position="134"/>
    </location>
</feature>
<feature type="compositionally biased region" description="Basic and acidic residues" evidence="1">
    <location>
        <begin position="137"/>
        <end position="154"/>
    </location>
</feature>
<name>A0A6C0JUY2_9ZZZZ</name>
<proteinExistence type="predicted"/>
<feature type="compositionally biased region" description="Low complexity" evidence="1">
    <location>
        <begin position="49"/>
        <end position="60"/>
    </location>
</feature>
<organism evidence="2">
    <name type="scientific">viral metagenome</name>
    <dbReference type="NCBI Taxonomy" id="1070528"/>
    <lineage>
        <taxon>unclassified sequences</taxon>
        <taxon>metagenomes</taxon>
        <taxon>organismal metagenomes</taxon>
    </lineage>
</organism>
<protein>
    <submittedName>
        <fullName evidence="2">Uncharacterized protein</fullName>
    </submittedName>
</protein>
<evidence type="ECO:0000313" key="2">
    <source>
        <dbReference type="EMBL" id="QHU09555.1"/>
    </source>
</evidence>
<sequence>MSGLENSTPDQQNNAVFESVSGSPMGDSASASGMSASAPLPDVSAPVEDASASLQDASAAVEAPAYVENASASAPVNTSASLQPNETSPENTYVPAPAPAPVSAPAPAPAPALPAPALPAPAPAPPAPALPAPAPRSEGRSNKQRQSDIRAKEFRSRINPEYLRKFENIPIALRPKGFPATAARQAIEMSPEEQNAFVNNVAAERRNAIEVKLGRKTRKVDSATLKDIENILKMAERSLIFKDPSHKRMIRQFGRETRKIARNYTSENINTLVSPTRATRRSINANRTPAVARTFRNKNNVVSSLEGRLAED</sequence>
<accession>A0A6C0JUY2</accession>
<evidence type="ECO:0000256" key="1">
    <source>
        <dbReference type="SAM" id="MobiDB-lite"/>
    </source>
</evidence>
<dbReference type="AlphaFoldDB" id="A0A6C0JUY2"/>
<dbReference type="EMBL" id="MN740738">
    <property type="protein sequence ID" value="QHU09555.1"/>
    <property type="molecule type" value="Genomic_DNA"/>
</dbReference>